<dbReference type="AlphaFoldDB" id="A0AAV2A580"/>
<comment type="caution">
    <text evidence="2">The sequence shown here is derived from an EMBL/GenBank/DDBJ whole genome shotgun (WGS) entry which is preliminary data.</text>
</comment>
<evidence type="ECO:0000256" key="1">
    <source>
        <dbReference type="SAM" id="MobiDB-lite"/>
    </source>
</evidence>
<gene>
    <name evidence="2" type="ORF">LARSCL_LOCUS10199</name>
</gene>
<sequence length="121" mass="14340">MVAYKNESKVVREIARQLRISSNTVSNFIRNPESDRRKKKIGRPKKLTQLDQRKIIRELKKTGGSVGNAQSQSGITHVTKRTIYKYIKRSKKFVFKKRMHHPKWNEGHIKNRLQWAKDHMS</sequence>
<dbReference type="EMBL" id="CAXIEN010000119">
    <property type="protein sequence ID" value="CAL1279178.1"/>
    <property type="molecule type" value="Genomic_DNA"/>
</dbReference>
<reference evidence="2 3" key="1">
    <citation type="submission" date="2024-04" db="EMBL/GenBank/DDBJ databases">
        <authorList>
            <person name="Rising A."/>
            <person name="Reimegard J."/>
            <person name="Sonavane S."/>
            <person name="Akerstrom W."/>
            <person name="Nylinder S."/>
            <person name="Hedman E."/>
            <person name="Kallberg Y."/>
        </authorList>
    </citation>
    <scope>NUCLEOTIDE SEQUENCE [LARGE SCALE GENOMIC DNA]</scope>
</reference>
<proteinExistence type="predicted"/>
<dbReference type="Proteomes" id="UP001497382">
    <property type="component" value="Unassembled WGS sequence"/>
</dbReference>
<evidence type="ECO:0000313" key="3">
    <source>
        <dbReference type="Proteomes" id="UP001497382"/>
    </source>
</evidence>
<evidence type="ECO:0000313" key="2">
    <source>
        <dbReference type="EMBL" id="CAL1279178.1"/>
    </source>
</evidence>
<keyword evidence="3" id="KW-1185">Reference proteome</keyword>
<protein>
    <recommendedName>
        <fullName evidence="4">Tc3 transposase DNA binding domain-containing protein</fullName>
    </recommendedName>
</protein>
<feature type="compositionally biased region" description="Basic residues" evidence="1">
    <location>
        <begin position="37"/>
        <end position="46"/>
    </location>
</feature>
<evidence type="ECO:0008006" key="4">
    <source>
        <dbReference type="Google" id="ProtNLM"/>
    </source>
</evidence>
<name>A0AAV2A580_9ARAC</name>
<organism evidence="2 3">
    <name type="scientific">Larinioides sclopetarius</name>
    <dbReference type="NCBI Taxonomy" id="280406"/>
    <lineage>
        <taxon>Eukaryota</taxon>
        <taxon>Metazoa</taxon>
        <taxon>Ecdysozoa</taxon>
        <taxon>Arthropoda</taxon>
        <taxon>Chelicerata</taxon>
        <taxon>Arachnida</taxon>
        <taxon>Araneae</taxon>
        <taxon>Araneomorphae</taxon>
        <taxon>Entelegynae</taxon>
        <taxon>Araneoidea</taxon>
        <taxon>Araneidae</taxon>
        <taxon>Larinioides</taxon>
    </lineage>
</organism>
<feature type="region of interest" description="Disordered" evidence="1">
    <location>
        <begin position="29"/>
        <end position="48"/>
    </location>
</feature>
<accession>A0AAV2A580</accession>